<dbReference type="GO" id="GO:0000319">
    <property type="term" value="F:sulfite transmembrane transporter activity"/>
    <property type="evidence" value="ECO:0007669"/>
    <property type="project" value="TreeGrafter"/>
</dbReference>
<comment type="subcellular location">
    <subcellularLocation>
        <location evidence="1">Cell membrane</location>
        <topology evidence="1">Multi-pass membrane protein</topology>
    </subcellularLocation>
</comment>
<dbReference type="InterPro" id="IPR038665">
    <property type="entry name" value="Voltage-dep_anion_channel_sf"/>
</dbReference>
<reference evidence="10" key="1">
    <citation type="submission" date="2021-03" db="EMBL/GenBank/DDBJ databases">
        <authorList>
            <person name="Tagirdzhanova G."/>
        </authorList>
    </citation>
    <scope>NUCLEOTIDE SEQUENCE</scope>
</reference>
<evidence type="ECO:0000256" key="9">
    <source>
        <dbReference type="SAM" id="Phobius"/>
    </source>
</evidence>
<evidence type="ECO:0000313" key="11">
    <source>
        <dbReference type="Proteomes" id="UP000664534"/>
    </source>
</evidence>
<evidence type="ECO:0000256" key="7">
    <source>
        <dbReference type="ARBA" id="ARBA00023136"/>
    </source>
</evidence>
<evidence type="ECO:0000256" key="8">
    <source>
        <dbReference type="SAM" id="MobiDB-lite"/>
    </source>
</evidence>
<evidence type="ECO:0000256" key="3">
    <source>
        <dbReference type="ARBA" id="ARBA00022448"/>
    </source>
</evidence>
<dbReference type="AlphaFoldDB" id="A0A8H3PJ24"/>
<evidence type="ECO:0000256" key="4">
    <source>
        <dbReference type="ARBA" id="ARBA00022475"/>
    </source>
</evidence>
<feature type="transmembrane region" description="Helical" evidence="9">
    <location>
        <begin position="346"/>
        <end position="370"/>
    </location>
</feature>
<keyword evidence="7 9" id="KW-0472">Membrane</keyword>
<feature type="transmembrane region" description="Helical" evidence="9">
    <location>
        <begin position="136"/>
        <end position="161"/>
    </location>
</feature>
<dbReference type="OrthoDB" id="1099at2759"/>
<keyword evidence="3" id="KW-0813">Transport</keyword>
<proteinExistence type="inferred from homology"/>
<feature type="transmembrane region" description="Helical" evidence="9">
    <location>
        <begin position="265"/>
        <end position="286"/>
    </location>
</feature>
<keyword evidence="11" id="KW-1185">Reference proteome</keyword>
<comment type="caution">
    <text evidence="10">The sequence shown here is derived from an EMBL/GenBank/DDBJ whole genome shotgun (WGS) entry which is preliminary data.</text>
</comment>
<feature type="transmembrane region" description="Helical" evidence="9">
    <location>
        <begin position="409"/>
        <end position="428"/>
    </location>
</feature>
<evidence type="ECO:0000313" key="10">
    <source>
        <dbReference type="EMBL" id="CAF9942078.1"/>
    </source>
</evidence>
<organism evidence="10 11">
    <name type="scientific">Imshaugia aleurites</name>
    <dbReference type="NCBI Taxonomy" id="172621"/>
    <lineage>
        <taxon>Eukaryota</taxon>
        <taxon>Fungi</taxon>
        <taxon>Dikarya</taxon>
        <taxon>Ascomycota</taxon>
        <taxon>Pezizomycotina</taxon>
        <taxon>Lecanoromycetes</taxon>
        <taxon>OSLEUM clade</taxon>
        <taxon>Lecanoromycetidae</taxon>
        <taxon>Lecanorales</taxon>
        <taxon>Lecanorineae</taxon>
        <taxon>Parmeliaceae</taxon>
        <taxon>Imshaugia</taxon>
    </lineage>
</organism>
<dbReference type="CDD" id="cd09318">
    <property type="entry name" value="TDT_SSU1"/>
    <property type="match status" value="1"/>
</dbReference>
<dbReference type="GO" id="GO:0005886">
    <property type="term" value="C:plasma membrane"/>
    <property type="evidence" value="ECO:0007669"/>
    <property type="project" value="UniProtKB-SubCell"/>
</dbReference>
<comment type="similarity">
    <text evidence="2">Belongs to the tellurite-resistance/dicarboxylate transporter (TDT) family.</text>
</comment>
<dbReference type="Gene3D" id="1.50.10.150">
    <property type="entry name" value="Voltage-dependent anion channel"/>
    <property type="match status" value="1"/>
</dbReference>
<feature type="transmembrane region" description="Helical" evidence="9">
    <location>
        <begin position="104"/>
        <end position="130"/>
    </location>
</feature>
<dbReference type="InterPro" id="IPR004695">
    <property type="entry name" value="SLAC1/Mae1/Ssu1/TehA"/>
</dbReference>
<evidence type="ECO:0000256" key="5">
    <source>
        <dbReference type="ARBA" id="ARBA00022692"/>
    </source>
</evidence>
<keyword evidence="6 9" id="KW-1133">Transmembrane helix</keyword>
<evidence type="ECO:0000256" key="6">
    <source>
        <dbReference type="ARBA" id="ARBA00022989"/>
    </source>
</evidence>
<evidence type="ECO:0000256" key="1">
    <source>
        <dbReference type="ARBA" id="ARBA00004651"/>
    </source>
</evidence>
<accession>A0A8H3PJ24</accession>
<feature type="transmembrane region" description="Helical" evidence="9">
    <location>
        <begin position="298"/>
        <end position="317"/>
    </location>
</feature>
<dbReference type="Pfam" id="PF03595">
    <property type="entry name" value="SLAC1"/>
    <property type="match status" value="1"/>
</dbReference>
<evidence type="ECO:0000256" key="2">
    <source>
        <dbReference type="ARBA" id="ARBA00008566"/>
    </source>
</evidence>
<dbReference type="PANTHER" id="PTHR31686">
    <property type="match status" value="1"/>
</dbReference>
<feature type="transmembrane region" description="Helical" evidence="9">
    <location>
        <begin position="230"/>
        <end position="253"/>
    </location>
</feature>
<gene>
    <name evidence="10" type="ORF">IMSHALPRED_003193</name>
</gene>
<dbReference type="Proteomes" id="UP000664534">
    <property type="component" value="Unassembled WGS sequence"/>
</dbReference>
<evidence type="ECO:0008006" key="12">
    <source>
        <dbReference type="Google" id="ProtNLM"/>
    </source>
</evidence>
<keyword evidence="4" id="KW-1003">Cell membrane</keyword>
<dbReference type="InterPro" id="IPR051629">
    <property type="entry name" value="Sulfite_efflux_TDT"/>
</dbReference>
<feature type="transmembrane region" description="Helical" evidence="9">
    <location>
        <begin position="382"/>
        <end position="402"/>
    </location>
</feature>
<dbReference type="PANTHER" id="PTHR31686:SF1">
    <property type="entry name" value="SULFITE EFFLUX PUMP SSU1"/>
    <property type="match status" value="1"/>
</dbReference>
<protein>
    <recommendedName>
        <fullName evidence="12">Sulfite efflux pump SSU1</fullName>
    </recommendedName>
</protein>
<feature type="region of interest" description="Disordered" evidence="8">
    <location>
        <begin position="44"/>
        <end position="63"/>
    </location>
</feature>
<dbReference type="EMBL" id="CAJPDT010000168">
    <property type="protein sequence ID" value="CAF9942078.1"/>
    <property type="molecule type" value="Genomic_DNA"/>
</dbReference>
<name>A0A8H3PJ24_9LECA</name>
<keyword evidence="5 9" id="KW-0812">Transmembrane</keyword>
<feature type="transmembrane region" description="Helical" evidence="9">
    <location>
        <begin position="181"/>
        <end position="210"/>
    </location>
</feature>
<sequence>MDPAGISTCAQDHYNIDESHPHALCNSDLEACMCPPECPRAEAGPDCGSQPTEADPRGEKAAALGRKNKDQYGWRRVIRNFTPSYAKPVEPTVTNARCWNYAPLLSLLSLVIWFSVTMGTGIVSILIHNLPYNGVWLYWISVVIFVLNVIIFTAFLVLSILRYAIYPEIWFAMIRHPAQSLFLGTFPMGLATIINMIVFVCVPAWGAWAIHLAWALCMYFHETALPTMTAAWLLPIVAPIVAAASGGIVADVLSNPHHALWTTITSYILWGTGVPLAMAVLVIYFQRLTIYSLPPREVIVSVFLPLGPLGQGGFAIMQLGKVSMRIFPLTNTLPVVAAAGGRPGDILYVMGWVVALVMWGFAVVWLFFALASISRSKFPFNMGWWGFTFPLGVLTVSTTTIGKETGSRFFDVLGTISSVAVTLLWIGVACGTLRKLVTGELLFAPCLKDLEGSKKERVERHFGDKAA</sequence>